<dbReference type="GO" id="GO:0016746">
    <property type="term" value="F:acyltransferase activity"/>
    <property type="evidence" value="ECO:0007669"/>
    <property type="project" value="UniProtKB-KW"/>
</dbReference>
<proteinExistence type="predicted"/>
<name>A0ABW1X7F4_9CELL</name>
<dbReference type="PANTHER" id="PTHR43877">
    <property type="entry name" value="AMINOALKYLPHOSPHONATE N-ACETYLTRANSFERASE-RELATED-RELATED"/>
    <property type="match status" value="1"/>
</dbReference>
<dbReference type="PANTHER" id="PTHR43877:SF2">
    <property type="entry name" value="AMINOALKYLPHOSPHONATE N-ACETYLTRANSFERASE-RELATED"/>
    <property type="match status" value="1"/>
</dbReference>
<feature type="domain" description="N-acetyltransferase" evidence="3">
    <location>
        <begin position="8"/>
        <end position="148"/>
    </location>
</feature>
<dbReference type="Gene3D" id="3.40.630.30">
    <property type="match status" value="1"/>
</dbReference>
<keyword evidence="2 4" id="KW-0012">Acyltransferase</keyword>
<comment type="caution">
    <text evidence="4">The sequence shown here is derived from an EMBL/GenBank/DDBJ whole genome shotgun (WGS) entry which is preliminary data.</text>
</comment>
<dbReference type="Proteomes" id="UP001596305">
    <property type="component" value="Unassembled WGS sequence"/>
</dbReference>
<keyword evidence="1 4" id="KW-0808">Transferase</keyword>
<dbReference type="Pfam" id="PF00583">
    <property type="entry name" value="Acetyltransf_1"/>
    <property type="match status" value="1"/>
</dbReference>
<dbReference type="EMBL" id="JBHSTM010000002">
    <property type="protein sequence ID" value="MFC6423878.1"/>
    <property type="molecule type" value="Genomic_DNA"/>
</dbReference>
<gene>
    <name evidence="4" type="ORF">ACFP71_03515</name>
</gene>
<dbReference type="InterPro" id="IPR000182">
    <property type="entry name" value="GNAT_dom"/>
</dbReference>
<protein>
    <submittedName>
        <fullName evidence="4">GNAT family N-acetyltransferase</fullName>
        <ecNumber evidence="4">2.3.-.-</ecNumber>
    </submittedName>
</protein>
<reference evidence="5" key="1">
    <citation type="journal article" date="2019" name="Int. J. Syst. Evol. Microbiol.">
        <title>The Global Catalogue of Microorganisms (GCM) 10K type strain sequencing project: providing services to taxonomists for standard genome sequencing and annotation.</title>
        <authorList>
            <consortium name="The Broad Institute Genomics Platform"/>
            <consortium name="The Broad Institute Genome Sequencing Center for Infectious Disease"/>
            <person name="Wu L."/>
            <person name="Ma J."/>
        </authorList>
    </citation>
    <scope>NUCLEOTIDE SEQUENCE [LARGE SCALE GENOMIC DNA]</scope>
    <source>
        <strain evidence="5">CCUG 47105</strain>
    </source>
</reference>
<dbReference type="CDD" id="cd04301">
    <property type="entry name" value="NAT_SF"/>
    <property type="match status" value="1"/>
</dbReference>
<dbReference type="InterPro" id="IPR050832">
    <property type="entry name" value="Bact_Acetyltransf"/>
</dbReference>
<dbReference type="RefSeq" id="WP_307823926.1">
    <property type="nucleotide sequence ID" value="NZ_BAAAIY010000005.1"/>
</dbReference>
<evidence type="ECO:0000256" key="1">
    <source>
        <dbReference type="ARBA" id="ARBA00022679"/>
    </source>
</evidence>
<sequence>MNDAAATTIVRRAAADDLDAVWPLARDFATSFRPRREPFESTFGVLLAAPDALLLVADQGSGAVGYLLAHRHPTFLANGTVVWVEEVMVDPGLRGQGVGRKMMLAAETWAAESGAAYVSLASRRSGDFYRALGYEDSATFYKRSVAAR</sequence>
<evidence type="ECO:0000313" key="5">
    <source>
        <dbReference type="Proteomes" id="UP001596305"/>
    </source>
</evidence>
<organism evidence="4 5">
    <name type="scientific">Oerskovia paurometabola</name>
    <dbReference type="NCBI Taxonomy" id="162170"/>
    <lineage>
        <taxon>Bacteria</taxon>
        <taxon>Bacillati</taxon>
        <taxon>Actinomycetota</taxon>
        <taxon>Actinomycetes</taxon>
        <taxon>Micrococcales</taxon>
        <taxon>Cellulomonadaceae</taxon>
        <taxon>Oerskovia</taxon>
    </lineage>
</organism>
<dbReference type="EC" id="2.3.-.-" evidence="4"/>
<evidence type="ECO:0000259" key="3">
    <source>
        <dbReference type="PROSITE" id="PS51186"/>
    </source>
</evidence>
<dbReference type="PROSITE" id="PS51186">
    <property type="entry name" value="GNAT"/>
    <property type="match status" value="1"/>
</dbReference>
<dbReference type="SUPFAM" id="SSF55729">
    <property type="entry name" value="Acyl-CoA N-acyltransferases (Nat)"/>
    <property type="match status" value="1"/>
</dbReference>
<evidence type="ECO:0000313" key="4">
    <source>
        <dbReference type="EMBL" id="MFC6423878.1"/>
    </source>
</evidence>
<keyword evidence="5" id="KW-1185">Reference proteome</keyword>
<accession>A0ABW1X7F4</accession>
<evidence type="ECO:0000256" key="2">
    <source>
        <dbReference type="ARBA" id="ARBA00023315"/>
    </source>
</evidence>
<dbReference type="InterPro" id="IPR016181">
    <property type="entry name" value="Acyl_CoA_acyltransferase"/>
</dbReference>